<dbReference type="Pfam" id="PF07683">
    <property type="entry name" value="CobW_C"/>
    <property type="match status" value="1"/>
</dbReference>
<feature type="non-terminal residue" evidence="4">
    <location>
        <position position="1"/>
    </location>
</feature>
<accession>A0A4R1BQK5</accession>
<name>A0A4R1BQK5_9PROT</name>
<dbReference type="PANTHER" id="PTHR13748">
    <property type="entry name" value="COBW-RELATED"/>
    <property type="match status" value="1"/>
</dbReference>
<dbReference type="InterPro" id="IPR036627">
    <property type="entry name" value="CobW-likC_sf"/>
</dbReference>
<evidence type="ECO:0000313" key="5">
    <source>
        <dbReference type="Proteomes" id="UP000295443"/>
    </source>
</evidence>
<dbReference type="InterPro" id="IPR011629">
    <property type="entry name" value="CobW-like_C"/>
</dbReference>
<gene>
    <name evidence="4" type="ORF">EZJ19_01525</name>
</gene>
<dbReference type="Gene3D" id="3.30.1220.10">
    <property type="entry name" value="CobW-like, C-terminal domain"/>
    <property type="match status" value="1"/>
</dbReference>
<proteinExistence type="predicted"/>
<dbReference type="Proteomes" id="UP000295443">
    <property type="component" value="Unassembled WGS sequence"/>
</dbReference>
<organism evidence="4 5">
    <name type="scientific">Parasulfuritortus cantonensis</name>
    <dbReference type="NCBI Taxonomy" id="2528202"/>
    <lineage>
        <taxon>Bacteria</taxon>
        <taxon>Pseudomonadati</taxon>
        <taxon>Pseudomonadota</taxon>
        <taxon>Betaproteobacteria</taxon>
        <taxon>Nitrosomonadales</taxon>
        <taxon>Thiobacillaceae</taxon>
        <taxon>Parasulfuritortus</taxon>
    </lineage>
</organism>
<evidence type="ECO:0000259" key="3">
    <source>
        <dbReference type="SMART" id="SM00833"/>
    </source>
</evidence>
<protein>
    <recommendedName>
        <fullName evidence="3">CobW C-terminal domain-containing protein</fullName>
    </recommendedName>
</protein>
<dbReference type="AlphaFoldDB" id="A0A4R1BQK5"/>
<dbReference type="RefSeq" id="WP_206199274.1">
    <property type="nucleotide sequence ID" value="NZ_SJZB01000007.1"/>
</dbReference>
<dbReference type="SMART" id="SM00833">
    <property type="entry name" value="CobW_C"/>
    <property type="match status" value="1"/>
</dbReference>
<comment type="caution">
    <text evidence="4">The sequence shown here is derived from an EMBL/GenBank/DDBJ whole genome shotgun (WGS) entry which is preliminary data.</text>
</comment>
<keyword evidence="2" id="KW-0143">Chaperone</keyword>
<keyword evidence="1" id="KW-0547">Nucleotide-binding</keyword>
<evidence type="ECO:0000256" key="2">
    <source>
        <dbReference type="ARBA" id="ARBA00023186"/>
    </source>
</evidence>
<dbReference type="InterPro" id="IPR051316">
    <property type="entry name" value="Zinc-reg_GTPase_activator"/>
</dbReference>
<dbReference type="EMBL" id="SJZB01000007">
    <property type="protein sequence ID" value="TCJ19546.1"/>
    <property type="molecule type" value="Genomic_DNA"/>
</dbReference>
<evidence type="ECO:0000256" key="1">
    <source>
        <dbReference type="ARBA" id="ARBA00022741"/>
    </source>
</evidence>
<reference evidence="4 5" key="1">
    <citation type="submission" date="2019-03" db="EMBL/GenBank/DDBJ databases">
        <title>Genome sequence of Thiobacillaceae bacterium LSR1, a sulfur-oxidizing bacterium isolated from freshwater sediment.</title>
        <authorList>
            <person name="Li S."/>
        </authorList>
    </citation>
    <scope>NUCLEOTIDE SEQUENCE [LARGE SCALE GENOMIC DNA]</scope>
    <source>
        <strain evidence="4 5">LSR1</strain>
    </source>
</reference>
<dbReference type="SUPFAM" id="SSF90002">
    <property type="entry name" value="Hypothetical protein YjiA, C-terminal domain"/>
    <property type="match status" value="1"/>
</dbReference>
<dbReference type="PANTHER" id="PTHR13748:SF62">
    <property type="entry name" value="COBW DOMAIN-CONTAINING PROTEIN"/>
    <property type="match status" value="1"/>
</dbReference>
<sequence length="129" mass="13930">RGTGGTREVSWDDDVSSLVLRHPGRVDLGRIGDFVEGLLEAYGNDMLRYKGILAIADRDERLIFQGVHRITGFDYGRPWAEGECPECLIVIIGRRLDDADIRSRFARAVGQDATSTGVPGAGPSGACPG</sequence>
<evidence type="ECO:0000313" key="4">
    <source>
        <dbReference type="EMBL" id="TCJ19546.1"/>
    </source>
</evidence>
<dbReference type="GO" id="GO:0000166">
    <property type="term" value="F:nucleotide binding"/>
    <property type="evidence" value="ECO:0007669"/>
    <property type="project" value="UniProtKB-KW"/>
</dbReference>
<keyword evidence="5" id="KW-1185">Reference proteome</keyword>
<dbReference type="GO" id="GO:0005737">
    <property type="term" value="C:cytoplasm"/>
    <property type="evidence" value="ECO:0007669"/>
    <property type="project" value="TreeGrafter"/>
</dbReference>
<feature type="domain" description="CobW C-terminal" evidence="3">
    <location>
        <begin position="15"/>
        <end position="109"/>
    </location>
</feature>